<dbReference type="SUPFAM" id="SSF53098">
    <property type="entry name" value="Ribonuclease H-like"/>
    <property type="match status" value="1"/>
</dbReference>
<accession>S4RFX2</accession>
<dbReference type="Gene3D" id="1.10.340.70">
    <property type="match status" value="1"/>
</dbReference>
<feature type="domain" description="Integrase catalytic" evidence="2">
    <location>
        <begin position="140"/>
        <end position="303"/>
    </location>
</feature>
<dbReference type="OMA" id="RCISINQ"/>
<dbReference type="AlphaFoldDB" id="S4RFX2"/>
<dbReference type="GeneTree" id="ENSGT00940000164419"/>
<reference evidence="3" key="2">
    <citation type="submission" date="2025-09" db="UniProtKB">
        <authorList>
            <consortium name="Ensembl"/>
        </authorList>
    </citation>
    <scope>IDENTIFICATION</scope>
</reference>
<evidence type="ECO:0000313" key="3">
    <source>
        <dbReference type="Ensembl" id="ENSPMAP00000004104.1"/>
    </source>
</evidence>
<dbReference type="Pfam" id="PF17921">
    <property type="entry name" value="Integrase_H2C2"/>
    <property type="match status" value="1"/>
</dbReference>
<dbReference type="InterPro" id="IPR036397">
    <property type="entry name" value="RNaseH_sf"/>
</dbReference>
<name>S4RFX2_PETMA</name>
<proteinExistence type="predicted"/>
<dbReference type="Gene3D" id="3.30.420.10">
    <property type="entry name" value="Ribonuclease H-like superfamily/Ribonuclease H"/>
    <property type="match status" value="1"/>
</dbReference>
<evidence type="ECO:0000256" key="1">
    <source>
        <dbReference type="ARBA" id="ARBA00039658"/>
    </source>
</evidence>
<protein>
    <recommendedName>
        <fullName evidence="1">Gypsy retrotransposon integrase-like protein 1</fullName>
    </recommendedName>
</protein>
<dbReference type="GO" id="GO:0015074">
    <property type="term" value="P:DNA integration"/>
    <property type="evidence" value="ECO:0007669"/>
    <property type="project" value="InterPro"/>
</dbReference>
<reference evidence="3" key="1">
    <citation type="submission" date="2025-08" db="UniProtKB">
        <authorList>
            <consortium name="Ensembl"/>
        </authorList>
    </citation>
    <scope>IDENTIFICATION</scope>
</reference>
<dbReference type="PROSITE" id="PS50994">
    <property type="entry name" value="INTEGRASE"/>
    <property type="match status" value="1"/>
</dbReference>
<dbReference type="GO" id="GO:0003676">
    <property type="term" value="F:nucleic acid binding"/>
    <property type="evidence" value="ECO:0007669"/>
    <property type="project" value="InterPro"/>
</dbReference>
<dbReference type="PANTHER" id="PTHR37984">
    <property type="entry name" value="PROTEIN CBG26694"/>
    <property type="match status" value="1"/>
</dbReference>
<evidence type="ECO:0000259" key="2">
    <source>
        <dbReference type="PROSITE" id="PS50994"/>
    </source>
</evidence>
<dbReference type="Ensembl" id="ENSPMAT00000004121.1">
    <property type="protein sequence ID" value="ENSPMAP00000004104.1"/>
    <property type="gene ID" value="ENSPMAG00000003764.1"/>
</dbReference>
<dbReference type="InterPro" id="IPR050951">
    <property type="entry name" value="Retrovirus_Pol_polyprotein"/>
</dbReference>
<dbReference type="InterPro" id="IPR041588">
    <property type="entry name" value="Integrase_H2C2"/>
</dbReference>
<dbReference type="PANTHER" id="PTHR37984:SF15">
    <property type="entry name" value="INTEGRASE CATALYTIC DOMAIN-CONTAINING PROTEIN"/>
    <property type="match status" value="1"/>
</dbReference>
<organism evidence="3">
    <name type="scientific">Petromyzon marinus</name>
    <name type="common">Sea lamprey</name>
    <dbReference type="NCBI Taxonomy" id="7757"/>
    <lineage>
        <taxon>Eukaryota</taxon>
        <taxon>Metazoa</taxon>
        <taxon>Chordata</taxon>
        <taxon>Craniata</taxon>
        <taxon>Vertebrata</taxon>
        <taxon>Cyclostomata</taxon>
        <taxon>Hyperoartia</taxon>
        <taxon>Petromyzontiformes</taxon>
        <taxon>Petromyzontidae</taxon>
        <taxon>Petromyzon</taxon>
    </lineage>
</organism>
<dbReference type="STRING" id="7757.ENSPMAP00000004104"/>
<sequence length="309" mass="35327">MEMVSSSDQLDPKSHFSFHDILHFLQMSEFPEHILHNKNKKRALRKCANKFVLKGKVLYYVGRKRERRRMVVMDEDEKRNILMSVHGAGHFGQKKTILKLEADYYWLGMISDVKNLIASCGVCRNKGSRRVAMPSMKLLKASGPWEVLGLDVLGPLPVTSRANRYLLLLIDYFSKWAEAVPLIEKSQEHVASALTVVFCRYGFPRKVFSSLGKEFVTQVNKSSTLSRAYQRCSPSQTQVHAHVSVRVALNKATNQALKGCVNLVASQHPSDWESRVEQSLFEYRVGKHSTTQYSPFYLMFGREARLPTQ</sequence>
<dbReference type="InterPro" id="IPR012337">
    <property type="entry name" value="RNaseH-like_sf"/>
</dbReference>
<dbReference type="InterPro" id="IPR001584">
    <property type="entry name" value="Integrase_cat-core"/>
</dbReference>